<keyword evidence="1" id="KW-0812">Transmembrane</keyword>
<keyword evidence="1" id="KW-0472">Membrane</keyword>
<feature type="transmembrane region" description="Helical" evidence="1">
    <location>
        <begin position="60"/>
        <end position="82"/>
    </location>
</feature>
<accession>A0A5E5BYA8</accession>
<evidence type="ECO:0000256" key="1">
    <source>
        <dbReference type="SAM" id="Phobius"/>
    </source>
</evidence>
<organism evidence="2 3">
    <name type="scientific">Pandoraea bronchicola</name>
    <dbReference type="NCBI Taxonomy" id="2508287"/>
    <lineage>
        <taxon>Bacteria</taxon>
        <taxon>Pseudomonadati</taxon>
        <taxon>Pseudomonadota</taxon>
        <taxon>Betaproteobacteria</taxon>
        <taxon>Burkholderiales</taxon>
        <taxon>Burkholderiaceae</taxon>
        <taxon>Pandoraea</taxon>
    </lineage>
</organism>
<reference evidence="2 3" key="1">
    <citation type="submission" date="2019-08" db="EMBL/GenBank/DDBJ databases">
        <authorList>
            <person name="Peeters C."/>
        </authorList>
    </citation>
    <scope>NUCLEOTIDE SEQUENCE [LARGE SCALE GENOMIC DNA]</scope>
    <source>
        <strain evidence="2 3">LMG 20603</strain>
    </source>
</reference>
<evidence type="ECO:0000313" key="3">
    <source>
        <dbReference type="Proteomes" id="UP000382040"/>
    </source>
</evidence>
<dbReference type="Proteomes" id="UP000382040">
    <property type="component" value="Unassembled WGS sequence"/>
</dbReference>
<dbReference type="AlphaFoldDB" id="A0A5E5BYA8"/>
<protein>
    <submittedName>
        <fullName evidence="2">Uncharacterized protein</fullName>
    </submittedName>
</protein>
<gene>
    <name evidence="2" type="ORF">PBR20603_04519</name>
</gene>
<keyword evidence="3" id="KW-1185">Reference proteome</keyword>
<evidence type="ECO:0000313" key="2">
    <source>
        <dbReference type="EMBL" id="VVE90534.1"/>
    </source>
</evidence>
<proteinExistence type="predicted"/>
<name>A0A5E5BYA8_9BURK</name>
<keyword evidence="1" id="KW-1133">Transmembrane helix</keyword>
<sequence>MGRDAKWRGTALRWLRLLEHVERLRFGLCVIAGSFVYALISIEVLVIRESAPTHPVRSDVLISVFLTDLFLGAVVLTLIGLAMHAILGWRRRGEVAIEATNEDRLVDS</sequence>
<dbReference type="EMBL" id="CABPST010000016">
    <property type="protein sequence ID" value="VVE90534.1"/>
    <property type="molecule type" value="Genomic_DNA"/>
</dbReference>
<feature type="transmembrane region" description="Helical" evidence="1">
    <location>
        <begin position="26"/>
        <end position="48"/>
    </location>
</feature>
<dbReference type="RefSeq" id="WP_150561662.1">
    <property type="nucleotide sequence ID" value="NZ_CABPST010000016.1"/>
</dbReference>